<gene>
    <name evidence="1" type="ORF">B5F97_12255</name>
</gene>
<protein>
    <submittedName>
        <fullName evidence="1">Uncharacterized protein</fullName>
    </submittedName>
</protein>
<dbReference type="Proteomes" id="UP000195386">
    <property type="component" value="Unassembled WGS sequence"/>
</dbReference>
<accession>A0A1Y3Z1U7</accession>
<sequence>MGCACENKKRMADIAKMRSLARKAAKMEGKVYILYEKDGVFNFCPRGETFNGKLIEYVWF</sequence>
<name>A0A1Y3Z1U7_9BACE</name>
<dbReference type="EMBL" id="NFII01000011">
    <property type="protein sequence ID" value="OUO00501.1"/>
    <property type="molecule type" value="Genomic_DNA"/>
</dbReference>
<organism evidence="1 2">
    <name type="scientific">Bacteroides clarus</name>
    <dbReference type="NCBI Taxonomy" id="626929"/>
    <lineage>
        <taxon>Bacteria</taxon>
        <taxon>Pseudomonadati</taxon>
        <taxon>Bacteroidota</taxon>
        <taxon>Bacteroidia</taxon>
        <taxon>Bacteroidales</taxon>
        <taxon>Bacteroidaceae</taxon>
        <taxon>Bacteroides</taxon>
    </lineage>
</organism>
<reference evidence="2" key="1">
    <citation type="submission" date="2017-04" db="EMBL/GenBank/DDBJ databases">
        <title>Function of individual gut microbiota members based on whole genome sequencing of pure cultures obtained from chicken caecum.</title>
        <authorList>
            <person name="Medvecky M."/>
            <person name="Cejkova D."/>
            <person name="Polansky O."/>
            <person name="Karasova D."/>
            <person name="Kubasova T."/>
            <person name="Cizek A."/>
            <person name="Rychlik I."/>
        </authorList>
    </citation>
    <scope>NUCLEOTIDE SEQUENCE [LARGE SCALE GENOMIC DNA]</scope>
    <source>
        <strain evidence="2">An43</strain>
    </source>
</reference>
<evidence type="ECO:0000313" key="2">
    <source>
        <dbReference type="Proteomes" id="UP000195386"/>
    </source>
</evidence>
<evidence type="ECO:0000313" key="1">
    <source>
        <dbReference type="EMBL" id="OUO00501.1"/>
    </source>
</evidence>
<proteinExistence type="predicted"/>
<comment type="caution">
    <text evidence="1">The sequence shown here is derived from an EMBL/GenBank/DDBJ whole genome shotgun (WGS) entry which is preliminary data.</text>
</comment>
<dbReference type="AlphaFoldDB" id="A0A1Y3Z1U7"/>